<comment type="caution">
    <text evidence="1">The sequence shown here is derived from an EMBL/GenBank/DDBJ whole genome shotgun (WGS) entry which is preliminary data.</text>
</comment>
<sequence length="131" mass="15243">MSIIVYNELSKRAWNDGSNGGRWAFFVFVIALIVILFAMVCYTNIRRMRRGAAPIRGTTWITPPSYYQSQNQYQSSPANQLPAYTANPNPNQDAGFYDKDGIFVPYESFNMNDNNTNNNIPNQQQYKYRWY</sequence>
<organism evidence="1 2">
    <name type="scientific">Candida boidinii</name>
    <name type="common">Yeast</name>
    <dbReference type="NCBI Taxonomy" id="5477"/>
    <lineage>
        <taxon>Eukaryota</taxon>
        <taxon>Fungi</taxon>
        <taxon>Dikarya</taxon>
        <taxon>Ascomycota</taxon>
        <taxon>Saccharomycotina</taxon>
        <taxon>Pichiomycetes</taxon>
        <taxon>Pichiales</taxon>
        <taxon>Pichiaceae</taxon>
        <taxon>Ogataea</taxon>
        <taxon>Ogataea/Candida clade</taxon>
    </lineage>
</organism>
<keyword evidence="2" id="KW-1185">Reference proteome</keyword>
<evidence type="ECO:0000313" key="1">
    <source>
        <dbReference type="EMBL" id="GMF03104.1"/>
    </source>
</evidence>
<protein>
    <submittedName>
        <fullName evidence="1">Unnamed protein product</fullName>
    </submittedName>
</protein>
<dbReference type="Proteomes" id="UP001165101">
    <property type="component" value="Unassembled WGS sequence"/>
</dbReference>
<name>A0ACB5U941_CANBO</name>
<evidence type="ECO:0000313" key="2">
    <source>
        <dbReference type="Proteomes" id="UP001165101"/>
    </source>
</evidence>
<reference evidence="1" key="1">
    <citation type="submission" date="2023-04" db="EMBL/GenBank/DDBJ databases">
        <title>Candida boidinii NBRC 1967.</title>
        <authorList>
            <person name="Ichikawa N."/>
            <person name="Sato H."/>
            <person name="Tonouchi N."/>
        </authorList>
    </citation>
    <scope>NUCLEOTIDE SEQUENCE</scope>
    <source>
        <strain evidence="1">NBRC 1967</strain>
    </source>
</reference>
<dbReference type="EMBL" id="BSXV01005943">
    <property type="protein sequence ID" value="GMF03104.1"/>
    <property type="molecule type" value="Genomic_DNA"/>
</dbReference>
<gene>
    <name evidence="1" type="ORF">Cboi01_000625000</name>
</gene>
<proteinExistence type="predicted"/>
<accession>A0ACB5U941</accession>